<protein>
    <recommendedName>
        <fullName evidence="1">Transcriptional regulator-like domain-containing protein</fullName>
    </recommendedName>
</protein>
<gene>
    <name evidence="2" type="ORF">EJC49_09760</name>
</gene>
<comment type="caution">
    <text evidence="2">The sequence shown here is derived from an EMBL/GenBank/DDBJ whole genome shotgun (WGS) entry which is preliminary data.</text>
</comment>
<dbReference type="OrthoDB" id="8654520at2"/>
<dbReference type="AlphaFoldDB" id="A0A3S0G963"/>
<feature type="domain" description="Transcriptional regulator-like" evidence="1">
    <location>
        <begin position="43"/>
        <end position="105"/>
    </location>
</feature>
<dbReference type="EMBL" id="RWKW01000034">
    <property type="protein sequence ID" value="RST86558.1"/>
    <property type="molecule type" value="Genomic_DNA"/>
</dbReference>
<proteinExistence type="predicted"/>
<keyword evidence="3" id="KW-1185">Reference proteome</keyword>
<dbReference type="Proteomes" id="UP000278398">
    <property type="component" value="Unassembled WGS sequence"/>
</dbReference>
<evidence type="ECO:0000259" key="1">
    <source>
        <dbReference type="Pfam" id="PF20109"/>
    </source>
</evidence>
<sequence length="144" mass="16149">MLALVEIHIPIIRLHGLPTALILESSRWQRPGGEDFVMEPLHDWRSPQFEERLGRLDRGGVSFEFLRRNREYRQDYADTLAGIASGGSDKAEAIARLSRRWGLSFSGGPFCIGLDRSARVATPALPCGRHCHGCPRRLCSFFAS</sequence>
<accession>A0A3S0G963</accession>
<evidence type="ECO:0000313" key="2">
    <source>
        <dbReference type="EMBL" id="RST86558.1"/>
    </source>
</evidence>
<evidence type="ECO:0000313" key="3">
    <source>
        <dbReference type="Proteomes" id="UP000278398"/>
    </source>
</evidence>
<dbReference type="RefSeq" id="WP_126699737.1">
    <property type="nucleotide sequence ID" value="NZ_RWKW01000034.1"/>
</dbReference>
<name>A0A3S0G963_9HYPH</name>
<dbReference type="InterPro" id="IPR045465">
    <property type="entry name" value="Trans_reg_dom"/>
</dbReference>
<organism evidence="2 3">
    <name type="scientific">Aquibium carbonis</name>
    <dbReference type="NCBI Taxonomy" id="2495581"/>
    <lineage>
        <taxon>Bacteria</taxon>
        <taxon>Pseudomonadati</taxon>
        <taxon>Pseudomonadota</taxon>
        <taxon>Alphaproteobacteria</taxon>
        <taxon>Hyphomicrobiales</taxon>
        <taxon>Phyllobacteriaceae</taxon>
        <taxon>Aquibium</taxon>
    </lineage>
</organism>
<dbReference type="Pfam" id="PF20109">
    <property type="entry name" value="Trans_reg_dom"/>
    <property type="match status" value="1"/>
</dbReference>
<reference evidence="2 3" key="1">
    <citation type="submission" date="2018-12" db="EMBL/GenBank/DDBJ databases">
        <title>Mesorhizobium carbonis sp. nov., isolated from coal mine water.</title>
        <authorList>
            <person name="Xin W."/>
            <person name="Xu Z."/>
            <person name="Xiang F."/>
            <person name="Zhang J."/>
            <person name="Xi L."/>
            <person name="Liu J."/>
        </authorList>
    </citation>
    <scope>NUCLEOTIDE SEQUENCE [LARGE SCALE GENOMIC DNA]</scope>
    <source>
        <strain evidence="2 3">B2.3</strain>
    </source>
</reference>